<protein>
    <recommendedName>
        <fullName evidence="1">Calponin-homology (CH) domain-containing protein</fullName>
    </recommendedName>
</protein>
<dbReference type="InterPro" id="IPR001715">
    <property type="entry name" value="CH_dom"/>
</dbReference>
<proteinExistence type="predicted"/>
<dbReference type="SUPFAM" id="SSF47576">
    <property type="entry name" value="Calponin-homology domain, CH-domain"/>
    <property type="match status" value="1"/>
</dbReference>
<dbReference type="EMBL" id="HBHP01030313">
    <property type="protein sequence ID" value="CAD9774680.1"/>
    <property type="molecule type" value="Transcribed_RNA"/>
</dbReference>
<organism evidence="2">
    <name type="scientific">Lotharella oceanica</name>
    <dbReference type="NCBI Taxonomy" id="641309"/>
    <lineage>
        <taxon>Eukaryota</taxon>
        <taxon>Sar</taxon>
        <taxon>Rhizaria</taxon>
        <taxon>Cercozoa</taxon>
        <taxon>Chlorarachniophyceae</taxon>
        <taxon>Lotharella</taxon>
    </lineage>
</organism>
<dbReference type="PROSITE" id="PS50021">
    <property type="entry name" value="CH"/>
    <property type="match status" value="1"/>
</dbReference>
<feature type="domain" description="Calponin-homology (CH)" evidence="1">
    <location>
        <begin position="1"/>
        <end position="77"/>
    </location>
</feature>
<evidence type="ECO:0000313" key="2">
    <source>
        <dbReference type="EMBL" id="CAD9774680.1"/>
    </source>
</evidence>
<dbReference type="Gene3D" id="1.10.418.10">
    <property type="entry name" value="Calponin-like domain"/>
    <property type="match status" value="1"/>
</dbReference>
<dbReference type="AlphaFoldDB" id="A0A7S2TZU8"/>
<name>A0A7S2TZU8_9EUKA</name>
<dbReference type="InterPro" id="IPR036872">
    <property type="entry name" value="CH_dom_sf"/>
</dbReference>
<gene>
    <name evidence="2" type="ORF">LSP00402_LOCUS18674</name>
</gene>
<evidence type="ECO:0000259" key="1">
    <source>
        <dbReference type="PROSITE" id="PS50021"/>
    </source>
</evidence>
<sequence>MLLLQLIDSLQPGVVDWALVHREPRRRVQCVLNCALMLELLDRKLGFRCPDVSARNIADAEPRAVRSVIGKLMNWDLLRCALRECPPLAGRTVVGVANMLVEWHIDNEPQKRAQLFGGAHVTQKPMTRRMRMPTTCDDPSLAHGLWLLALVEAVIAAGPQRMDSECRKDLFVWLTESSAGWSGAGSRGVQLCACAIAAAQVLGVQSLIGPEDVLHGRCDLIRAFMIELIALVPRQRWPPDPAIHV</sequence>
<accession>A0A7S2TZU8</accession>
<reference evidence="2" key="1">
    <citation type="submission" date="2021-01" db="EMBL/GenBank/DDBJ databases">
        <authorList>
            <person name="Corre E."/>
            <person name="Pelletier E."/>
            <person name="Niang G."/>
            <person name="Scheremetjew M."/>
            <person name="Finn R."/>
            <person name="Kale V."/>
            <person name="Holt S."/>
            <person name="Cochrane G."/>
            <person name="Meng A."/>
            <person name="Brown T."/>
            <person name="Cohen L."/>
        </authorList>
    </citation>
    <scope>NUCLEOTIDE SEQUENCE</scope>
    <source>
        <strain evidence="2">CCMP622</strain>
    </source>
</reference>
<dbReference type="Pfam" id="PF00307">
    <property type="entry name" value="CH"/>
    <property type="match status" value="1"/>
</dbReference>